<name>A0A0A0KSF2_CUCSA</name>
<dbReference type="EMBL" id="CM002926">
    <property type="protein sequence ID" value="KGN50676.1"/>
    <property type="molecule type" value="Genomic_DNA"/>
</dbReference>
<organism evidence="2 3">
    <name type="scientific">Cucumis sativus</name>
    <name type="common">Cucumber</name>
    <dbReference type="NCBI Taxonomy" id="3659"/>
    <lineage>
        <taxon>Eukaryota</taxon>
        <taxon>Viridiplantae</taxon>
        <taxon>Streptophyta</taxon>
        <taxon>Embryophyta</taxon>
        <taxon>Tracheophyta</taxon>
        <taxon>Spermatophyta</taxon>
        <taxon>Magnoliopsida</taxon>
        <taxon>eudicotyledons</taxon>
        <taxon>Gunneridae</taxon>
        <taxon>Pentapetalae</taxon>
        <taxon>rosids</taxon>
        <taxon>fabids</taxon>
        <taxon>Cucurbitales</taxon>
        <taxon>Cucurbitaceae</taxon>
        <taxon>Benincaseae</taxon>
        <taxon>Cucumis</taxon>
    </lineage>
</organism>
<reference evidence="2 3" key="4">
    <citation type="journal article" date="2011" name="BMC Genomics">
        <title>RNA-Seq improves annotation of protein-coding genes in the cucumber genome.</title>
        <authorList>
            <person name="Li Z."/>
            <person name="Zhang Z."/>
            <person name="Yan P."/>
            <person name="Huang S."/>
            <person name="Fei Z."/>
            <person name="Lin K."/>
        </authorList>
    </citation>
    <scope>NUCLEOTIDE SEQUENCE [LARGE SCALE GENOMIC DNA]</scope>
    <source>
        <strain evidence="3">cv. 9930</strain>
    </source>
</reference>
<evidence type="ECO:0000256" key="1">
    <source>
        <dbReference type="SAM" id="MobiDB-lite"/>
    </source>
</evidence>
<dbReference type="Proteomes" id="UP000029981">
    <property type="component" value="Chromosome 5"/>
</dbReference>
<sequence>MVTMTAWRQNLHLLPVFKHAQANGALPCIVCGSARRILFRSRRLVQSDRKGDNSGGAEALLRRRTGQPVDGKRGGEGGELVESADPTGVKENKSYEKDDGE</sequence>
<gene>
    <name evidence="2" type="ORF">Csa_5G210010</name>
</gene>
<accession>A0A0A0KSF2</accession>
<proteinExistence type="predicted"/>
<evidence type="ECO:0000313" key="2">
    <source>
        <dbReference type="EMBL" id="KGN50676.1"/>
    </source>
</evidence>
<evidence type="ECO:0000313" key="3">
    <source>
        <dbReference type="Proteomes" id="UP000029981"/>
    </source>
</evidence>
<protein>
    <submittedName>
        <fullName evidence="2">Uncharacterized protein</fullName>
    </submittedName>
</protein>
<reference evidence="2 3" key="1">
    <citation type="journal article" date="2009" name="Nat. Genet.">
        <title>The genome of the cucumber, Cucumis sativus L.</title>
        <authorList>
            <person name="Huang S."/>
            <person name="Li R."/>
            <person name="Zhang Z."/>
            <person name="Li L."/>
            <person name="Gu X."/>
            <person name="Fan W."/>
            <person name="Lucas W.J."/>
            <person name="Wang X."/>
            <person name="Xie B."/>
            <person name="Ni P."/>
            <person name="Ren Y."/>
            <person name="Zhu H."/>
            <person name="Li J."/>
            <person name="Lin K."/>
            <person name="Jin W."/>
            <person name="Fei Z."/>
            <person name="Li G."/>
            <person name="Staub J."/>
            <person name="Kilian A."/>
            <person name="van der Vossen E.A."/>
            <person name="Wu Y."/>
            <person name="Guo J."/>
            <person name="He J."/>
            <person name="Jia Z."/>
            <person name="Ren Y."/>
            <person name="Tian G."/>
            <person name="Lu Y."/>
            <person name="Ruan J."/>
            <person name="Qian W."/>
            <person name="Wang M."/>
            <person name="Huang Q."/>
            <person name="Li B."/>
            <person name="Xuan Z."/>
            <person name="Cao J."/>
            <person name="Asan"/>
            <person name="Wu Z."/>
            <person name="Zhang J."/>
            <person name="Cai Q."/>
            <person name="Bai Y."/>
            <person name="Zhao B."/>
            <person name="Han Y."/>
            <person name="Li Y."/>
            <person name="Li X."/>
            <person name="Wang S."/>
            <person name="Shi Q."/>
            <person name="Liu S."/>
            <person name="Cho W.K."/>
            <person name="Kim J.Y."/>
            <person name="Xu Y."/>
            <person name="Heller-Uszynska K."/>
            <person name="Miao H."/>
            <person name="Cheng Z."/>
            <person name="Zhang S."/>
            <person name="Wu J."/>
            <person name="Yang Y."/>
            <person name="Kang H."/>
            <person name="Li M."/>
            <person name="Liang H."/>
            <person name="Ren X."/>
            <person name="Shi Z."/>
            <person name="Wen M."/>
            <person name="Jian M."/>
            <person name="Yang H."/>
            <person name="Zhang G."/>
            <person name="Yang Z."/>
            <person name="Chen R."/>
            <person name="Liu S."/>
            <person name="Li J."/>
            <person name="Ma L."/>
            <person name="Liu H."/>
            <person name="Zhou Y."/>
            <person name="Zhao J."/>
            <person name="Fang X."/>
            <person name="Li G."/>
            <person name="Fang L."/>
            <person name="Li Y."/>
            <person name="Liu D."/>
            <person name="Zheng H."/>
            <person name="Zhang Y."/>
            <person name="Qin N."/>
            <person name="Li Z."/>
            <person name="Yang G."/>
            <person name="Yang S."/>
            <person name="Bolund L."/>
            <person name="Kristiansen K."/>
            <person name="Zheng H."/>
            <person name="Li S."/>
            <person name="Zhang X."/>
            <person name="Yang H."/>
            <person name="Wang J."/>
            <person name="Sun R."/>
            <person name="Zhang B."/>
            <person name="Jiang S."/>
            <person name="Wang J."/>
            <person name="Du Y."/>
            <person name="Li S."/>
        </authorList>
    </citation>
    <scope>NUCLEOTIDE SEQUENCE [LARGE SCALE GENOMIC DNA]</scope>
    <source>
        <strain evidence="3">cv. 9930</strain>
    </source>
</reference>
<reference evidence="2 3" key="2">
    <citation type="journal article" date="2009" name="PLoS ONE">
        <title>An integrated genetic and cytogenetic map of the cucumber genome.</title>
        <authorList>
            <person name="Ren Y."/>
            <person name="Zhang Z."/>
            <person name="Liu J."/>
            <person name="Staub J.E."/>
            <person name="Han Y."/>
            <person name="Cheng Z."/>
            <person name="Li X."/>
            <person name="Lu J."/>
            <person name="Miao H."/>
            <person name="Kang H."/>
            <person name="Xie B."/>
            <person name="Gu X."/>
            <person name="Wang X."/>
            <person name="Du Y."/>
            <person name="Jin W."/>
            <person name="Huang S."/>
        </authorList>
    </citation>
    <scope>NUCLEOTIDE SEQUENCE [LARGE SCALE GENOMIC DNA]</scope>
    <source>
        <strain evidence="3">cv. 9930</strain>
    </source>
</reference>
<keyword evidence="3" id="KW-1185">Reference proteome</keyword>
<feature type="region of interest" description="Disordered" evidence="1">
    <location>
        <begin position="45"/>
        <end position="101"/>
    </location>
</feature>
<feature type="compositionally biased region" description="Basic and acidic residues" evidence="1">
    <location>
        <begin position="88"/>
        <end position="101"/>
    </location>
</feature>
<dbReference type="AlphaFoldDB" id="A0A0A0KSF2"/>
<reference evidence="2 3" key="3">
    <citation type="journal article" date="2010" name="BMC Genomics">
        <title>Transcriptome sequencing and comparative analysis of cucumber flowers with different sex types.</title>
        <authorList>
            <person name="Guo S."/>
            <person name="Zheng Y."/>
            <person name="Joung J.G."/>
            <person name="Liu S."/>
            <person name="Zhang Z."/>
            <person name="Crasta O.R."/>
            <person name="Sobral B.W."/>
            <person name="Xu Y."/>
            <person name="Huang S."/>
            <person name="Fei Z."/>
        </authorList>
    </citation>
    <scope>NUCLEOTIDE SEQUENCE [LARGE SCALE GENOMIC DNA]</scope>
    <source>
        <strain evidence="3">cv. 9930</strain>
    </source>
</reference>
<dbReference type="Gramene" id="KGN50676">
    <property type="protein sequence ID" value="KGN50676"/>
    <property type="gene ID" value="Csa_5G210010"/>
</dbReference>